<dbReference type="AlphaFoldDB" id="A0A220UQR6"/>
<sequence>MGTISNEGRQRVIEAAAIMLASSGLRAISIREVVKFSGTPLGSAYHNFPGGKQQIITEAIIWAGAQASAQLSACLDKDPNNGINLFLSLWRQRLVGSQYRHGCPIVAAAIELPEEDEASEIKAAVARVFSDWQSLLAQHFESLGHTKTSANAMALSIIACIEGAVVMCRGYQSIEPFDAILECIPKLVGKTL</sequence>
<reference evidence="4 5" key="1">
    <citation type="submission" date="2017-07" db="EMBL/GenBank/DDBJ databases">
        <title>Phenotypical and genomic characterization of a clinical isolate of Shewanella bicestrii sp. nov. producing an extended-spectrum beta-lactamase and a new oxacillinase variant.</title>
        <authorList>
            <person name="Jousset A.B."/>
            <person name="Bonnin R.A."/>
            <person name="Girlich D."/>
            <person name="Dabos L."/>
            <person name="Potron A."/>
            <person name="Dortet L."/>
            <person name="Glaser P."/>
            <person name="Naas T."/>
        </authorList>
    </citation>
    <scope>NUCLEOTIDE SEQUENCE [LARGE SCALE GENOMIC DNA]</scope>
    <source>
        <strain evidence="4 5">JAB-1</strain>
    </source>
</reference>
<dbReference type="InterPro" id="IPR054156">
    <property type="entry name" value="YxaF_TetR_C"/>
</dbReference>
<evidence type="ECO:0000256" key="2">
    <source>
        <dbReference type="ARBA" id="ARBA00023163"/>
    </source>
</evidence>
<evidence type="ECO:0000313" key="4">
    <source>
        <dbReference type="EMBL" id="ASK70485.1"/>
    </source>
</evidence>
<dbReference type="InterPro" id="IPR009057">
    <property type="entry name" value="Homeodomain-like_sf"/>
</dbReference>
<dbReference type="EMBL" id="CP022358">
    <property type="protein sequence ID" value="ASK70485.1"/>
    <property type="molecule type" value="Genomic_DNA"/>
</dbReference>
<keyword evidence="2" id="KW-0804">Transcription</keyword>
<dbReference type="InterPro" id="IPR036271">
    <property type="entry name" value="Tet_transcr_reg_TetR-rel_C_sf"/>
</dbReference>
<protein>
    <submittedName>
        <fullName evidence="4">TetR family transcriptional regulator</fullName>
    </submittedName>
</protein>
<accession>A0A220UQR6</accession>
<gene>
    <name evidence="4" type="ORF">CF168_17370</name>
</gene>
<dbReference type="Pfam" id="PF21993">
    <property type="entry name" value="TetR_C_13_2"/>
    <property type="match status" value="1"/>
</dbReference>
<organism evidence="4 5">
    <name type="scientific">Shewanella bicestrii</name>
    <dbReference type="NCBI Taxonomy" id="2018305"/>
    <lineage>
        <taxon>Bacteria</taxon>
        <taxon>Pseudomonadati</taxon>
        <taxon>Pseudomonadota</taxon>
        <taxon>Gammaproteobacteria</taxon>
        <taxon>Alteromonadales</taxon>
        <taxon>Shewanellaceae</taxon>
        <taxon>Shewanella</taxon>
    </lineage>
</organism>
<dbReference type="KEGG" id="sbj:CF168_17370"/>
<dbReference type="SUPFAM" id="SSF46689">
    <property type="entry name" value="Homeodomain-like"/>
    <property type="match status" value="1"/>
</dbReference>
<name>A0A220UQR6_9GAMM</name>
<keyword evidence="5" id="KW-1185">Reference proteome</keyword>
<dbReference type="RefSeq" id="WP_089068471.1">
    <property type="nucleotide sequence ID" value="NZ_CP022358.1"/>
</dbReference>
<dbReference type="Gene3D" id="1.10.357.10">
    <property type="entry name" value="Tetracycline Repressor, domain 2"/>
    <property type="match status" value="1"/>
</dbReference>
<dbReference type="Proteomes" id="UP000198367">
    <property type="component" value="Chromosome"/>
</dbReference>
<evidence type="ECO:0000313" key="5">
    <source>
        <dbReference type="Proteomes" id="UP000198367"/>
    </source>
</evidence>
<feature type="domain" description="Transcriptional regulator LmrA/YxaF-like C-terminal" evidence="3">
    <location>
        <begin position="79"/>
        <end position="180"/>
    </location>
</feature>
<dbReference type="PANTHER" id="PTHR47506:SF3">
    <property type="entry name" value="HTH-TYPE TRANSCRIPTIONAL REGULATOR LMRA"/>
    <property type="match status" value="1"/>
</dbReference>
<evidence type="ECO:0000259" key="3">
    <source>
        <dbReference type="Pfam" id="PF21993"/>
    </source>
</evidence>
<proteinExistence type="predicted"/>
<dbReference type="SUPFAM" id="SSF48498">
    <property type="entry name" value="Tetracyclin repressor-like, C-terminal domain"/>
    <property type="match status" value="1"/>
</dbReference>
<evidence type="ECO:0000256" key="1">
    <source>
        <dbReference type="ARBA" id="ARBA00023015"/>
    </source>
</evidence>
<keyword evidence="1" id="KW-0805">Transcription regulation</keyword>
<dbReference type="PANTHER" id="PTHR47506">
    <property type="entry name" value="TRANSCRIPTIONAL REGULATORY PROTEIN"/>
    <property type="match status" value="1"/>
</dbReference>